<comment type="similarity">
    <text evidence="1">Belongs to the eukaryotic PMM family.</text>
</comment>
<dbReference type="SUPFAM" id="SSF56784">
    <property type="entry name" value="HAD-like"/>
    <property type="match status" value="1"/>
</dbReference>
<dbReference type="InterPro" id="IPR036412">
    <property type="entry name" value="HAD-like_sf"/>
</dbReference>
<dbReference type="PANTHER" id="PTHR10466:SF0">
    <property type="entry name" value="PHOSPHOMANNOMUTASE"/>
    <property type="match status" value="1"/>
</dbReference>
<evidence type="ECO:0000313" key="3">
    <source>
        <dbReference type="Proteomes" id="UP000287651"/>
    </source>
</evidence>
<gene>
    <name evidence="2" type="ORF">B296_00041866</name>
</gene>
<protein>
    <recommendedName>
        <fullName evidence="1">Phosphomannomutase</fullName>
        <ecNumber evidence="1">5.4.2.8</ecNumber>
    </recommendedName>
</protein>
<dbReference type="Proteomes" id="UP000287651">
    <property type="component" value="Unassembled WGS sequence"/>
</dbReference>
<organism evidence="2 3">
    <name type="scientific">Ensete ventricosum</name>
    <name type="common">Abyssinian banana</name>
    <name type="synonym">Musa ensete</name>
    <dbReference type="NCBI Taxonomy" id="4639"/>
    <lineage>
        <taxon>Eukaryota</taxon>
        <taxon>Viridiplantae</taxon>
        <taxon>Streptophyta</taxon>
        <taxon>Embryophyta</taxon>
        <taxon>Tracheophyta</taxon>
        <taxon>Spermatophyta</taxon>
        <taxon>Magnoliopsida</taxon>
        <taxon>Liliopsida</taxon>
        <taxon>Zingiberales</taxon>
        <taxon>Musaceae</taxon>
        <taxon>Ensete</taxon>
    </lineage>
</organism>
<proteinExistence type="inferred from homology"/>
<comment type="function">
    <text evidence="1">Catalyzes the interconversion of mannose-6-phosphate to mannose-1-phosphate, the precursor for the synthesis of GDP-mannose. GDP-mannose is an essential sugar nucleotide for the synthesis of D-mannose-containing cell wall polysaccharides (galactomannans and glucomannans), glycolipids, glycoproteins and the antioxidant L-ascorbate.</text>
</comment>
<comment type="subunit">
    <text evidence="1">Homodimer.</text>
</comment>
<sequence>GNGGEETWSHRLVRRRRDAHRPEEGPIRSVIDHLSGVITPQMLEFMRDLREVVKDPALYFVVTVGVVGGSDLVKITEQLGKPVMNDYDYVFSENGLLAHKNGELIGRQSLKSFLGDNSLKVRYSILHVIHEAF</sequence>
<dbReference type="Pfam" id="PF03332">
    <property type="entry name" value="PMM"/>
    <property type="match status" value="1"/>
</dbReference>
<dbReference type="GO" id="GO:0006013">
    <property type="term" value="P:mannose metabolic process"/>
    <property type="evidence" value="ECO:0007669"/>
    <property type="project" value="TreeGrafter"/>
</dbReference>
<dbReference type="InterPro" id="IPR005002">
    <property type="entry name" value="PMM"/>
</dbReference>
<dbReference type="GO" id="GO:0004615">
    <property type="term" value="F:phosphomannomutase activity"/>
    <property type="evidence" value="ECO:0007669"/>
    <property type="project" value="UniProtKB-EC"/>
</dbReference>
<dbReference type="GO" id="GO:0005829">
    <property type="term" value="C:cytosol"/>
    <property type="evidence" value="ECO:0007669"/>
    <property type="project" value="TreeGrafter"/>
</dbReference>
<feature type="non-terminal residue" evidence="2">
    <location>
        <position position="1"/>
    </location>
</feature>
<keyword evidence="1" id="KW-0413">Isomerase</keyword>
<dbReference type="EC" id="5.4.2.8" evidence="1"/>
<comment type="pathway">
    <text evidence="1">Nucleotide-sugar biosynthesis; GDP-alpha-D-mannose biosynthesis; alpha-D-mannose 1-phosphate from D-fructose 6-phosphate: step 2/2.</text>
</comment>
<dbReference type="PANTHER" id="PTHR10466">
    <property type="entry name" value="PHOSPHOMANNOMUTASE"/>
    <property type="match status" value="1"/>
</dbReference>
<comment type="subcellular location">
    <subcellularLocation>
        <location evidence="1">Cytoplasm</location>
    </subcellularLocation>
</comment>
<comment type="caution">
    <text evidence="2">The sequence shown here is derived from an EMBL/GenBank/DDBJ whole genome shotgun (WGS) entry which is preliminary data.</text>
</comment>
<dbReference type="Gene3D" id="3.40.50.1000">
    <property type="entry name" value="HAD superfamily/HAD-like"/>
    <property type="match status" value="1"/>
</dbReference>
<evidence type="ECO:0000256" key="1">
    <source>
        <dbReference type="RuleBase" id="RU361118"/>
    </source>
</evidence>
<dbReference type="InterPro" id="IPR023214">
    <property type="entry name" value="HAD_sf"/>
</dbReference>
<dbReference type="AlphaFoldDB" id="A0A426YQG5"/>
<name>A0A426YQG5_ENSVE</name>
<reference evidence="2 3" key="1">
    <citation type="journal article" date="2014" name="Agronomy (Basel)">
        <title>A Draft Genome Sequence for Ensete ventricosum, the Drought-Tolerant Tree Against Hunger.</title>
        <authorList>
            <person name="Harrison J."/>
            <person name="Moore K.A."/>
            <person name="Paszkiewicz K."/>
            <person name="Jones T."/>
            <person name="Grant M."/>
            <person name="Ambacheew D."/>
            <person name="Muzemil S."/>
            <person name="Studholme D.J."/>
        </authorList>
    </citation>
    <scope>NUCLEOTIDE SEQUENCE [LARGE SCALE GENOMIC DNA]</scope>
</reference>
<dbReference type="GO" id="GO:0006487">
    <property type="term" value="P:protein N-linked glycosylation"/>
    <property type="evidence" value="ECO:0007669"/>
    <property type="project" value="TreeGrafter"/>
</dbReference>
<evidence type="ECO:0000313" key="2">
    <source>
        <dbReference type="EMBL" id="RRT53967.1"/>
    </source>
</evidence>
<dbReference type="GO" id="GO:0009298">
    <property type="term" value="P:GDP-mannose biosynthetic process"/>
    <property type="evidence" value="ECO:0007669"/>
    <property type="project" value="UniProtKB-UniPathway"/>
</dbReference>
<dbReference type="UniPathway" id="UPA00126">
    <property type="reaction ID" value="UER00424"/>
</dbReference>
<keyword evidence="1" id="KW-0963">Cytoplasm</keyword>
<comment type="catalytic activity">
    <reaction evidence="1">
        <text>alpha-D-mannose 1-phosphate = D-mannose 6-phosphate</text>
        <dbReference type="Rhea" id="RHEA:11140"/>
        <dbReference type="ChEBI" id="CHEBI:58409"/>
        <dbReference type="ChEBI" id="CHEBI:58735"/>
        <dbReference type="EC" id="5.4.2.8"/>
    </reaction>
</comment>
<accession>A0A426YQG5</accession>
<dbReference type="EMBL" id="AMZH03010849">
    <property type="protein sequence ID" value="RRT53967.1"/>
    <property type="molecule type" value="Genomic_DNA"/>
</dbReference>